<organism evidence="6 7">
    <name type="scientific">Daphnia pulex</name>
    <name type="common">Water flea</name>
    <dbReference type="NCBI Taxonomy" id="6669"/>
    <lineage>
        <taxon>Eukaryota</taxon>
        <taxon>Metazoa</taxon>
        <taxon>Ecdysozoa</taxon>
        <taxon>Arthropoda</taxon>
        <taxon>Crustacea</taxon>
        <taxon>Branchiopoda</taxon>
        <taxon>Diplostraca</taxon>
        <taxon>Cladocera</taxon>
        <taxon>Anomopoda</taxon>
        <taxon>Daphniidae</taxon>
        <taxon>Daphnia</taxon>
    </lineage>
</organism>
<dbReference type="Gene3D" id="3.30.497.10">
    <property type="entry name" value="Antithrombin, subunit I, domain 2"/>
    <property type="match status" value="1"/>
</dbReference>
<feature type="domain" description="Serpin" evidence="5">
    <location>
        <begin position="26"/>
        <end position="395"/>
    </location>
</feature>
<keyword evidence="3" id="KW-0722">Serine protease inhibitor</keyword>
<proteinExistence type="inferred from homology"/>
<dbReference type="STRING" id="6669.E9HI86"/>
<dbReference type="KEGG" id="dpx:DAPPUDRAFT_189444"/>
<dbReference type="PANTHER" id="PTHR11461:SF211">
    <property type="entry name" value="GH10112P-RELATED"/>
    <property type="match status" value="1"/>
</dbReference>
<gene>
    <name evidence="6" type="ORF">DAPPUDRAFT_189444</name>
</gene>
<dbReference type="OrthoDB" id="6347071at2759"/>
<evidence type="ECO:0000259" key="5">
    <source>
        <dbReference type="SMART" id="SM00093"/>
    </source>
</evidence>
<dbReference type="PANTHER" id="PTHR11461">
    <property type="entry name" value="SERINE PROTEASE INHIBITOR, SERPIN"/>
    <property type="match status" value="1"/>
</dbReference>
<dbReference type="InterPro" id="IPR036186">
    <property type="entry name" value="Serpin_sf"/>
</dbReference>
<reference evidence="6 7" key="1">
    <citation type="journal article" date="2011" name="Science">
        <title>The ecoresponsive genome of Daphnia pulex.</title>
        <authorList>
            <person name="Colbourne J.K."/>
            <person name="Pfrender M.E."/>
            <person name="Gilbert D."/>
            <person name="Thomas W.K."/>
            <person name="Tucker A."/>
            <person name="Oakley T.H."/>
            <person name="Tokishita S."/>
            <person name="Aerts A."/>
            <person name="Arnold G.J."/>
            <person name="Basu M.K."/>
            <person name="Bauer D.J."/>
            <person name="Caceres C.E."/>
            <person name="Carmel L."/>
            <person name="Casola C."/>
            <person name="Choi J.H."/>
            <person name="Detter J.C."/>
            <person name="Dong Q."/>
            <person name="Dusheyko S."/>
            <person name="Eads B.D."/>
            <person name="Frohlich T."/>
            <person name="Geiler-Samerotte K.A."/>
            <person name="Gerlach D."/>
            <person name="Hatcher P."/>
            <person name="Jogdeo S."/>
            <person name="Krijgsveld J."/>
            <person name="Kriventseva E.V."/>
            <person name="Kultz D."/>
            <person name="Laforsch C."/>
            <person name="Lindquist E."/>
            <person name="Lopez J."/>
            <person name="Manak J.R."/>
            <person name="Muller J."/>
            <person name="Pangilinan J."/>
            <person name="Patwardhan R.P."/>
            <person name="Pitluck S."/>
            <person name="Pritham E.J."/>
            <person name="Rechtsteiner A."/>
            <person name="Rho M."/>
            <person name="Rogozin I.B."/>
            <person name="Sakarya O."/>
            <person name="Salamov A."/>
            <person name="Schaack S."/>
            <person name="Shapiro H."/>
            <person name="Shiga Y."/>
            <person name="Skalitzky C."/>
            <person name="Smith Z."/>
            <person name="Souvorov A."/>
            <person name="Sung W."/>
            <person name="Tang Z."/>
            <person name="Tsuchiya D."/>
            <person name="Tu H."/>
            <person name="Vos H."/>
            <person name="Wang M."/>
            <person name="Wolf Y.I."/>
            <person name="Yamagata H."/>
            <person name="Yamada T."/>
            <person name="Ye Y."/>
            <person name="Shaw J.R."/>
            <person name="Andrews J."/>
            <person name="Crease T.J."/>
            <person name="Tang H."/>
            <person name="Lucas S.M."/>
            <person name="Robertson H.M."/>
            <person name="Bork P."/>
            <person name="Koonin E.V."/>
            <person name="Zdobnov E.M."/>
            <person name="Grigoriev I.V."/>
            <person name="Lynch M."/>
            <person name="Boore J.L."/>
        </authorList>
    </citation>
    <scope>NUCLEOTIDE SEQUENCE [LARGE SCALE GENOMIC DNA]</scope>
</reference>
<name>E9HI86_DAPPU</name>
<dbReference type="OMA" id="DLTEDHE"/>
<protein>
    <recommendedName>
        <fullName evidence="5">Serpin domain-containing protein</fullName>
    </recommendedName>
</protein>
<dbReference type="Proteomes" id="UP000000305">
    <property type="component" value="Unassembled WGS sequence"/>
</dbReference>
<keyword evidence="7" id="KW-1185">Reference proteome</keyword>
<accession>E9HI86</accession>
<evidence type="ECO:0000256" key="1">
    <source>
        <dbReference type="ARBA" id="ARBA00009500"/>
    </source>
</evidence>
<evidence type="ECO:0000256" key="4">
    <source>
        <dbReference type="RuleBase" id="RU000411"/>
    </source>
</evidence>
<keyword evidence="2" id="KW-0646">Protease inhibitor</keyword>
<dbReference type="GO" id="GO:0005615">
    <property type="term" value="C:extracellular space"/>
    <property type="evidence" value="ECO:0000318"/>
    <property type="project" value="GO_Central"/>
</dbReference>
<evidence type="ECO:0000256" key="3">
    <source>
        <dbReference type="ARBA" id="ARBA00022900"/>
    </source>
</evidence>
<sequence>MASISKTPITIADQAKAAAALQNFSVSLFQAVGKHHSPTENVFISPFSVAAVLSMVGVGARGNTAVQLKKSMGLTNYVAENGNSDSVIGSLIQSIKGDENFTLEAANQLYVAEKYQLTDDFKQNLNDNYGAAGQTVDFAVDASRTKINEWVEEFTQHKIKDLLPEGSVNSLTKLVLVNAVYFKGNWMRKFDSSLTAVEPFYLGSKDKQKNVNMMHIDAEFRTGYIESLDARLLELPYVGRKLSMFIVLPNKIDGLPELELKMHEASLDDSNVEMRSAKLHVAIPKFKLDADIKLKDILIKMGIADLFDANAADFSGISGEKDLFVSNIFHKSFIDVNEEGSEAAAATGSTCRKKRSLNFEEDQIVDPFIADHPFMWLLRDNDSGMWIFLGRYVDPILIRAIPEITSTHHNDEL</sequence>
<dbReference type="HOGENOM" id="CLU_023330_0_2_1"/>
<dbReference type="Pfam" id="PF00079">
    <property type="entry name" value="Serpin"/>
    <property type="match status" value="1"/>
</dbReference>
<dbReference type="InterPro" id="IPR000215">
    <property type="entry name" value="Serpin_fam"/>
</dbReference>
<dbReference type="FunCoup" id="E9HI86">
    <property type="interactions" value="130"/>
</dbReference>
<evidence type="ECO:0000313" key="6">
    <source>
        <dbReference type="EMBL" id="EFX68536.1"/>
    </source>
</evidence>
<dbReference type="eggNOG" id="KOG2392">
    <property type="taxonomic scope" value="Eukaryota"/>
</dbReference>
<dbReference type="PhylomeDB" id="E9HI86"/>
<dbReference type="SMART" id="SM00093">
    <property type="entry name" value="SERPIN"/>
    <property type="match status" value="1"/>
</dbReference>
<dbReference type="Gene3D" id="2.30.39.10">
    <property type="entry name" value="Alpha-1-antitrypsin, domain 1"/>
    <property type="match status" value="2"/>
</dbReference>
<evidence type="ECO:0000256" key="2">
    <source>
        <dbReference type="ARBA" id="ARBA00022690"/>
    </source>
</evidence>
<dbReference type="InParanoid" id="E9HI86"/>
<dbReference type="AlphaFoldDB" id="E9HI86"/>
<comment type="similarity">
    <text evidence="1 4">Belongs to the serpin family.</text>
</comment>
<dbReference type="InterPro" id="IPR042185">
    <property type="entry name" value="Serpin_sf_2"/>
</dbReference>
<dbReference type="CDD" id="cd00172">
    <property type="entry name" value="serpin"/>
    <property type="match status" value="1"/>
</dbReference>
<evidence type="ECO:0000313" key="7">
    <source>
        <dbReference type="Proteomes" id="UP000000305"/>
    </source>
</evidence>
<dbReference type="GO" id="GO:0050776">
    <property type="term" value="P:regulation of immune response"/>
    <property type="evidence" value="ECO:0000318"/>
    <property type="project" value="GO_Central"/>
</dbReference>
<dbReference type="GO" id="GO:0004867">
    <property type="term" value="F:serine-type endopeptidase inhibitor activity"/>
    <property type="evidence" value="ECO:0007669"/>
    <property type="project" value="UniProtKB-KW"/>
</dbReference>
<dbReference type="InterPro" id="IPR023796">
    <property type="entry name" value="Serpin_dom"/>
</dbReference>
<dbReference type="SUPFAM" id="SSF56574">
    <property type="entry name" value="Serpins"/>
    <property type="match status" value="1"/>
</dbReference>
<dbReference type="EMBL" id="GL732653">
    <property type="protein sequence ID" value="EFX68536.1"/>
    <property type="molecule type" value="Genomic_DNA"/>
</dbReference>
<dbReference type="InterPro" id="IPR042178">
    <property type="entry name" value="Serpin_sf_1"/>
</dbReference>